<dbReference type="EMBL" id="FOLQ01000067">
    <property type="protein sequence ID" value="SFF39965.1"/>
    <property type="molecule type" value="Genomic_DNA"/>
</dbReference>
<gene>
    <name evidence="1" type="ORF">SAMN05216167_1672</name>
</gene>
<keyword evidence="2" id="KW-1185">Reference proteome</keyword>
<proteinExistence type="predicted"/>
<name>A0A1I2ICE9_9BACT</name>
<reference evidence="1 2" key="1">
    <citation type="submission" date="2016-10" db="EMBL/GenBank/DDBJ databases">
        <authorList>
            <person name="de Groot N.N."/>
        </authorList>
    </citation>
    <scope>NUCLEOTIDE SEQUENCE [LARGE SCALE GENOMIC DNA]</scope>
    <source>
        <strain evidence="1 2">DSM 26130</strain>
    </source>
</reference>
<evidence type="ECO:0000313" key="1">
    <source>
        <dbReference type="EMBL" id="SFF39965.1"/>
    </source>
</evidence>
<dbReference type="AlphaFoldDB" id="A0A1I2ICE9"/>
<dbReference type="Proteomes" id="UP000198598">
    <property type="component" value="Unassembled WGS sequence"/>
</dbReference>
<accession>A0A1I2ICE9</accession>
<dbReference type="RefSeq" id="WP_093835501.1">
    <property type="nucleotide sequence ID" value="NZ_FOLQ01000067.1"/>
</dbReference>
<sequence>MRSTYRKVNEHSLNKANPFLDDTLQHIEKGEKTLLFGQKNPDLIIDSDSQVKGHSLFARKVTVDKAKFMKVFMSGLSNWFDLSKAGIKMFAYVANQVGPNKDTFDLDFDDCKAFTGYKGTSTILSALAELMENKFIARGPNPYKYYINPTIFFNGDRLTFVEQYEVEKTSEQKKIDGRQMDLLELIDELKAEKAQAITNDIG</sequence>
<evidence type="ECO:0000313" key="2">
    <source>
        <dbReference type="Proteomes" id="UP000198598"/>
    </source>
</evidence>
<protein>
    <recommendedName>
        <fullName evidence="3">Plasmid replication protein RepL domain-containing protein</fullName>
    </recommendedName>
</protein>
<evidence type="ECO:0008006" key="3">
    <source>
        <dbReference type="Google" id="ProtNLM"/>
    </source>
</evidence>
<organism evidence="1 2">
    <name type="scientific">Spirosoma endophyticum</name>
    <dbReference type="NCBI Taxonomy" id="662367"/>
    <lineage>
        <taxon>Bacteria</taxon>
        <taxon>Pseudomonadati</taxon>
        <taxon>Bacteroidota</taxon>
        <taxon>Cytophagia</taxon>
        <taxon>Cytophagales</taxon>
        <taxon>Cytophagaceae</taxon>
        <taxon>Spirosoma</taxon>
    </lineage>
</organism>
<dbReference type="OrthoDB" id="3015044at2"/>